<evidence type="ECO:0000256" key="3">
    <source>
        <dbReference type="SAM" id="Phobius"/>
    </source>
</evidence>
<comment type="caution">
    <text evidence="5">The sequence shown here is derived from an EMBL/GenBank/DDBJ whole genome shotgun (WGS) entry which is preliminary data.</text>
</comment>
<dbReference type="EMBL" id="JAIOIV010000068">
    <property type="protein sequence ID" value="MBZ0156181.1"/>
    <property type="molecule type" value="Genomic_DNA"/>
</dbReference>
<feature type="domain" description="Methyl-accepting transducer" evidence="4">
    <location>
        <begin position="260"/>
        <end position="496"/>
    </location>
</feature>
<dbReference type="AlphaFoldDB" id="A0A953LWQ7"/>
<dbReference type="Pfam" id="PF13682">
    <property type="entry name" value="CZB"/>
    <property type="match status" value="1"/>
</dbReference>
<keyword evidence="1 2" id="KW-0807">Transducer</keyword>
<dbReference type="SMART" id="SM00283">
    <property type="entry name" value="MA"/>
    <property type="match status" value="1"/>
</dbReference>
<evidence type="ECO:0000313" key="6">
    <source>
        <dbReference type="Proteomes" id="UP000705867"/>
    </source>
</evidence>
<dbReference type="Gene3D" id="1.10.287.950">
    <property type="entry name" value="Methyl-accepting chemotaxis protein"/>
    <property type="match status" value="1"/>
</dbReference>
<feature type="transmembrane region" description="Helical" evidence="3">
    <location>
        <begin position="12"/>
        <end position="33"/>
    </location>
</feature>
<reference evidence="5" key="2">
    <citation type="submission" date="2021-08" db="EMBL/GenBank/DDBJ databases">
        <authorList>
            <person name="Dalcin Martins P."/>
        </authorList>
    </citation>
    <scope>NUCLEOTIDE SEQUENCE</scope>
    <source>
        <strain evidence="5">MAG_39</strain>
    </source>
</reference>
<organism evidence="5 6">
    <name type="scientific">Candidatus Nitrobium versatile</name>
    <dbReference type="NCBI Taxonomy" id="2884831"/>
    <lineage>
        <taxon>Bacteria</taxon>
        <taxon>Pseudomonadati</taxon>
        <taxon>Nitrospirota</taxon>
        <taxon>Nitrospiria</taxon>
        <taxon>Nitrospirales</taxon>
        <taxon>Nitrospiraceae</taxon>
        <taxon>Candidatus Nitrobium</taxon>
    </lineage>
</organism>
<dbReference type="PANTHER" id="PTHR32089:SF112">
    <property type="entry name" value="LYSOZYME-LIKE PROTEIN-RELATED"/>
    <property type="match status" value="1"/>
</dbReference>
<keyword evidence="3" id="KW-0812">Transmembrane</keyword>
<dbReference type="Proteomes" id="UP000705867">
    <property type="component" value="Unassembled WGS sequence"/>
</dbReference>
<dbReference type="GO" id="GO:0016020">
    <property type="term" value="C:membrane"/>
    <property type="evidence" value="ECO:0007669"/>
    <property type="project" value="InterPro"/>
</dbReference>
<evidence type="ECO:0000313" key="5">
    <source>
        <dbReference type="EMBL" id="MBZ0156181.1"/>
    </source>
</evidence>
<dbReference type="PANTHER" id="PTHR32089">
    <property type="entry name" value="METHYL-ACCEPTING CHEMOTAXIS PROTEIN MCPB"/>
    <property type="match status" value="1"/>
</dbReference>
<sequence length="652" mass="70207">MKLDSLSLRWKTSLPIIAAISIGIIISILITGYKTKSIVLEEIENSALHGYRDTILNSLTTMMIDGNYAESKRHFLDQMRKIADVRVLKSSHVDKNFPDSKGKGAGDTADALEKEVLNTGIAKVLVEGDDFRGVYPYVAKANFMGKNCLSCHTVTEGTVLGAVSIKLPLAKSFGRIRSLQYLYALLGLIGIIGVMLLVIGIVSFTHKPLANFMEETREIGAKYSGIDLSHKEGDEITHVSASVREVVRHFASMVNNIMIATSKVLPVIDILKDVVEKTAHGARAQSEQFTQIATAAEEMSQTIHDIAKNASVAAHTSAGALEIASAGKQIADGAVEGVQEVHRSTVELSAMMGELNKRVGEIGDIVTVIKDIADQTNLLALNAAIEAARAGEQGRGFAVVADEVRKLAERTIKATAEISAKINVVQSESAKTASSMADATEKSTNTAKHIGSVGDSLNAILAEMLKIKDEITKIAAAVEEQSATTSQVAQNIEGTASIAQNIENMSGKALNEVVALAAVADEIRTITSGVKTKGGAAIMLELAKSDHKRFVNKIASCLHGEISLDPSQLPDHHTCRFGKWYYKEGSELCGALPSFRAVEPPHERIHQLAKQTVEARNAGNHERAKQLHEEVMITSKQVTDMLDRLKAECFEG</sequence>
<keyword evidence="3" id="KW-0472">Membrane</keyword>
<dbReference type="SUPFAM" id="SSF58104">
    <property type="entry name" value="Methyl-accepting chemotaxis protein (MCP) signaling domain"/>
    <property type="match status" value="1"/>
</dbReference>
<name>A0A953LWQ7_9BACT</name>
<dbReference type="GO" id="GO:0007165">
    <property type="term" value="P:signal transduction"/>
    <property type="evidence" value="ECO:0007669"/>
    <property type="project" value="UniProtKB-KW"/>
</dbReference>
<feature type="transmembrane region" description="Helical" evidence="3">
    <location>
        <begin position="181"/>
        <end position="204"/>
    </location>
</feature>
<dbReference type="InterPro" id="IPR025991">
    <property type="entry name" value="Chemoreceptor_zinc-bind_dom"/>
</dbReference>
<reference evidence="5" key="1">
    <citation type="journal article" date="2021" name="bioRxiv">
        <title>Unraveling nitrogen, sulfur and carbon metabolic pathways and microbial community transcriptional responses to substrate deprivation and toxicity stresses in a bioreactor mimicking anoxic brackish coastal sediment conditions.</title>
        <authorList>
            <person name="Martins P.D."/>
            <person name="Echeveste M.J."/>
            <person name="Arshad A."/>
            <person name="Kurth J."/>
            <person name="Ouboter H."/>
            <person name="Jetten M.S.M."/>
            <person name="Welte C.U."/>
        </authorList>
    </citation>
    <scope>NUCLEOTIDE SEQUENCE</scope>
    <source>
        <strain evidence="5">MAG_39</strain>
    </source>
</reference>
<evidence type="ECO:0000256" key="1">
    <source>
        <dbReference type="ARBA" id="ARBA00023224"/>
    </source>
</evidence>
<proteinExistence type="predicted"/>
<dbReference type="InterPro" id="IPR004089">
    <property type="entry name" value="MCPsignal_dom"/>
</dbReference>
<dbReference type="Gene3D" id="1.20.120.30">
    <property type="entry name" value="Aspartate receptor, ligand-binding domain"/>
    <property type="match status" value="1"/>
</dbReference>
<evidence type="ECO:0000256" key="2">
    <source>
        <dbReference type="PROSITE-ProRule" id="PRU00284"/>
    </source>
</evidence>
<evidence type="ECO:0000259" key="4">
    <source>
        <dbReference type="PROSITE" id="PS50111"/>
    </source>
</evidence>
<keyword evidence="3" id="KW-1133">Transmembrane helix</keyword>
<gene>
    <name evidence="5" type="ORF">K8I29_08240</name>
</gene>
<accession>A0A953LWQ7</accession>
<protein>
    <submittedName>
        <fullName evidence="5">CZB domain-containing protein</fullName>
    </submittedName>
</protein>
<dbReference type="CDD" id="cd11386">
    <property type="entry name" value="MCP_signal"/>
    <property type="match status" value="1"/>
</dbReference>
<dbReference type="PROSITE" id="PS50111">
    <property type="entry name" value="CHEMOTAXIS_TRANSDUC_2"/>
    <property type="match status" value="1"/>
</dbReference>
<dbReference type="Pfam" id="PF00015">
    <property type="entry name" value="MCPsignal"/>
    <property type="match status" value="1"/>
</dbReference>